<evidence type="ECO:0000313" key="1">
    <source>
        <dbReference type="EMBL" id="CAG6781698.1"/>
    </source>
</evidence>
<dbReference type="AlphaFoldDB" id="A0A8D9BAL2"/>
<sequence length="121" mass="13438">MAKRGGGYNLCAALYCNHNRKRNPNLSFFRFPKNPKVSLALQSPTMTTLPPPTILTLAPMTDLNILLLYSLTAQITRTVGPRTTHLTQATMIPVPHPRSKGKGRVGTLQINSKKTTWRLVN</sequence>
<accession>A0A8D9BAL2</accession>
<reference evidence="1" key="1">
    <citation type="submission" date="2021-05" db="EMBL/GenBank/DDBJ databases">
        <authorList>
            <person name="Alioto T."/>
            <person name="Alioto T."/>
            <person name="Gomez Garrido J."/>
        </authorList>
    </citation>
    <scope>NUCLEOTIDE SEQUENCE</scope>
</reference>
<name>A0A8D9BAL2_9HEMI</name>
<dbReference type="EMBL" id="HBUF01624181">
    <property type="protein sequence ID" value="CAG6781698.1"/>
    <property type="molecule type" value="Transcribed_RNA"/>
</dbReference>
<proteinExistence type="predicted"/>
<protein>
    <submittedName>
        <fullName evidence="1">Uncharacterized protein</fullName>
    </submittedName>
</protein>
<dbReference type="EMBL" id="HBUF01624180">
    <property type="protein sequence ID" value="CAG6781695.1"/>
    <property type="molecule type" value="Transcribed_RNA"/>
</dbReference>
<organism evidence="1">
    <name type="scientific">Cacopsylla melanoneura</name>
    <dbReference type="NCBI Taxonomy" id="428564"/>
    <lineage>
        <taxon>Eukaryota</taxon>
        <taxon>Metazoa</taxon>
        <taxon>Ecdysozoa</taxon>
        <taxon>Arthropoda</taxon>
        <taxon>Hexapoda</taxon>
        <taxon>Insecta</taxon>
        <taxon>Pterygota</taxon>
        <taxon>Neoptera</taxon>
        <taxon>Paraneoptera</taxon>
        <taxon>Hemiptera</taxon>
        <taxon>Sternorrhyncha</taxon>
        <taxon>Psylloidea</taxon>
        <taxon>Psyllidae</taxon>
        <taxon>Psyllinae</taxon>
        <taxon>Cacopsylla</taxon>
    </lineage>
</organism>